<evidence type="ECO:0000256" key="7">
    <source>
        <dbReference type="ARBA" id="ARBA00022741"/>
    </source>
</evidence>
<keyword evidence="10" id="KW-0496">Mitochondrion</keyword>
<keyword evidence="18" id="KW-1185">Reference proteome</keyword>
<comment type="function">
    <text evidence="14">Catalyzes the formation of NAD(+) from nicotinamide mononucleotide (NMN) and ATP. Can also use the deamidated form; nicotinic acid mononucleotide (NaMN) as substrate with the same efficiency. Can use triazofurin monophosphate (TrMP) as substrate. Can also use GTP and ITP as nucleotide donors. Also catalyzes the reverse reaction, i.e. the pyrophosphorolytic cleavage of NAD(+). For the pyrophosphorolytic activity, can use NAD(+), NADH, NaAD, nicotinic acid adenine dinucleotide phosphate (NHD), nicotinamide guanine dinucleotide (NGD) as substrates. Fails to cleave phosphorylated dinucleotides NADP(+), NADPH and NaADP(+). Protects against axonal degeneration following injury. May be involved in the maintenance of axonal integrity. Also functions as a stress-response chaperone protein that prevents toxic aggregation of proteins; this function may be independent of its NAD(+) synthesis activity.</text>
</comment>
<keyword evidence="9" id="KW-0520">NAD</keyword>
<evidence type="ECO:0000256" key="6">
    <source>
        <dbReference type="ARBA" id="ARBA00022695"/>
    </source>
</evidence>
<evidence type="ECO:0000256" key="4">
    <source>
        <dbReference type="ARBA" id="ARBA00022642"/>
    </source>
</evidence>
<evidence type="ECO:0000256" key="16">
    <source>
        <dbReference type="SAM" id="SignalP"/>
    </source>
</evidence>
<evidence type="ECO:0000256" key="14">
    <source>
        <dbReference type="ARBA" id="ARBA00093425"/>
    </source>
</evidence>
<feature type="region of interest" description="Disordered" evidence="15">
    <location>
        <begin position="226"/>
        <end position="264"/>
    </location>
</feature>
<accession>A0A3S0ZPJ2</accession>
<comment type="subunit">
    <text evidence="3">Homotetramer.</text>
</comment>
<comment type="cofactor">
    <cofactor evidence="1">
        <name>Mg(2+)</name>
        <dbReference type="ChEBI" id="CHEBI:18420"/>
    </cofactor>
</comment>
<comment type="subcellular location">
    <subcellularLocation>
        <location evidence="2">Mitochondrion</location>
    </subcellularLocation>
</comment>
<evidence type="ECO:0000313" key="18">
    <source>
        <dbReference type="Proteomes" id="UP000271974"/>
    </source>
</evidence>
<dbReference type="Proteomes" id="UP000271974">
    <property type="component" value="Unassembled WGS sequence"/>
</dbReference>
<dbReference type="GO" id="GO:0000309">
    <property type="term" value="F:nicotinamide-nucleotide adenylyltransferase activity"/>
    <property type="evidence" value="ECO:0007669"/>
    <property type="project" value="TreeGrafter"/>
</dbReference>
<evidence type="ECO:0000256" key="11">
    <source>
        <dbReference type="ARBA" id="ARBA00074013"/>
    </source>
</evidence>
<proteinExistence type="predicted"/>
<evidence type="ECO:0000256" key="2">
    <source>
        <dbReference type="ARBA" id="ARBA00004173"/>
    </source>
</evidence>
<keyword evidence="7" id="KW-0547">Nucleotide-binding</keyword>
<reference evidence="17 18" key="1">
    <citation type="submission" date="2019-01" db="EMBL/GenBank/DDBJ databases">
        <title>A draft genome assembly of the solar-powered sea slug Elysia chlorotica.</title>
        <authorList>
            <person name="Cai H."/>
            <person name="Li Q."/>
            <person name="Fang X."/>
            <person name="Li J."/>
            <person name="Curtis N.E."/>
            <person name="Altenburger A."/>
            <person name="Shibata T."/>
            <person name="Feng M."/>
            <person name="Maeda T."/>
            <person name="Schwartz J.A."/>
            <person name="Shigenobu S."/>
            <person name="Lundholm N."/>
            <person name="Nishiyama T."/>
            <person name="Yang H."/>
            <person name="Hasebe M."/>
            <person name="Li S."/>
            <person name="Pierce S.K."/>
            <person name="Wang J."/>
        </authorList>
    </citation>
    <scope>NUCLEOTIDE SEQUENCE [LARGE SCALE GENOMIC DNA]</scope>
    <source>
        <strain evidence="17">EC2010</strain>
        <tissue evidence="17">Whole organism of an adult</tissue>
    </source>
</reference>
<feature type="non-terminal residue" evidence="17">
    <location>
        <position position="264"/>
    </location>
</feature>
<dbReference type="PANTHER" id="PTHR12039:SF0">
    <property type="entry name" value="NICOTINAMIDE-NUCLEOTIDE ADENYLYLTRANSFERASE"/>
    <property type="match status" value="1"/>
</dbReference>
<organism evidence="17 18">
    <name type="scientific">Elysia chlorotica</name>
    <name type="common">Eastern emerald elysia</name>
    <name type="synonym">Sea slug</name>
    <dbReference type="NCBI Taxonomy" id="188477"/>
    <lineage>
        <taxon>Eukaryota</taxon>
        <taxon>Metazoa</taxon>
        <taxon>Spiralia</taxon>
        <taxon>Lophotrochozoa</taxon>
        <taxon>Mollusca</taxon>
        <taxon>Gastropoda</taxon>
        <taxon>Heterobranchia</taxon>
        <taxon>Euthyneura</taxon>
        <taxon>Panpulmonata</taxon>
        <taxon>Sacoglossa</taxon>
        <taxon>Placobranchoidea</taxon>
        <taxon>Plakobranchidae</taxon>
        <taxon>Elysia</taxon>
    </lineage>
</organism>
<dbReference type="Gene3D" id="3.40.50.620">
    <property type="entry name" value="HUPs"/>
    <property type="match status" value="1"/>
</dbReference>
<keyword evidence="6" id="KW-0548">Nucleotidyltransferase</keyword>
<feature type="chain" id="PRO_5018571288" description="Nicotinamide/nicotinic acid mononucleotide adenylyltransferase 3" evidence="16">
    <location>
        <begin position="19"/>
        <end position="264"/>
    </location>
</feature>
<evidence type="ECO:0000256" key="13">
    <source>
        <dbReference type="ARBA" id="ARBA00079369"/>
    </source>
</evidence>
<keyword evidence="4" id="KW-0662">Pyridine nucleotide biosynthesis</keyword>
<dbReference type="AlphaFoldDB" id="A0A3S0ZPJ2"/>
<evidence type="ECO:0000256" key="9">
    <source>
        <dbReference type="ARBA" id="ARBA00023027"/>
    </source>
</evidence>
<sequence>INCIFFFVSLLVADLTENQLPSLEDHSENLVPNVKLLCGADLLESFAVPGLWSDEDIEYIVGSHGLVVITRSGSDPQKFIYESDILTKYQENILIVTEWIFNDISSTKVRRALRRGDSVKYLLQDSVIDYIKKHQLYGIPDNKHFNKMMPSPSQDTITANHLEKDVSFKGGGTLISEVAALEDIATNPVSGEISVILRSAHNNNSKGDSSFASRHLPLHRMITHLDKKGSQAVSPHSSPLKLERKGTPTPPVKVTTTFTKDEAP</sequence>
<keyword evidence="16" id="KW-0732">Signal</keyword>
<evidence type="ECO:0000256" key="15">
    <source>
        <dbReference type="SAM" id="MobiDB-lite"/>
    </source>
</evidence>
<dbReference type="InterPro" id="IPR014729">
    <property type="entry name" value="Rossmann-like_a/b/a_fold"/>
</dbReference>
<dbReference type="GO" id="GO:0005524">
    <property type="term" value="F:ATP binding"/>
    <property type="evidence" value="ECO:0007669"/>
    <property type="project" value="UniProtKB-KW"/>
</dbReference>
<feature type="non-terminal residue" evidence="17">
    <location>
        <position position="1"/>
    </location>
</feature>
<name>A0A3S0ZPJ2_ELYCH</name>
<dbReference type="GO" id="GO:0004515">
    <property type="term" value="F:nicotinate-nucleotide adenylyltransferase activity"/>
    <property type="evidence" value="ECO:0007669"/>
    <property type="project" value="TreeGrafter"/>
</dbReference>
<dbReference type="STRING" id="188477.A0A3S0ZPJ2"/>
<comment type="caution">
    <text evidence="17">The sequence shown here is derived from an EMBL/GenBank/DDBJ whole genome shotgun (WGS) entry which is preliminary data.</text>
</comment>
<dbReference type="EMBL" id="RQTK01001094">
    <property type="protein sequence ID" value="RUS72235.1"/>
    <property type="molecule type" value="Genomic_DNA"/>
</dbReference>
<evidence type="ECO:0000256" key="1">
    <source>
        <dbReference type="ARBA" id="ARBA00001946"/>
    </source>
</evidence>
<dbReference type="GO" id="GO:0005759">
    <property type="term" value="C:mitochondrial matrix"/>
    <property type="evidence" value="ECO:0007669"/>
    <property type="project" value="UniProtKB-ARBA"/>
</dbReference>
<evidence type="ECO:0000256" key="10">
    <source>
        <dbReference type="ARBA" id="ARBA00023128"/>
    </source>
</evidence>
<dbReference type="GO" id="GO:0009435">
    <property type="term" value="P:NAD+ biosynthetic process"/>
    <property type="evidence" value="ECO:0007669"/>
    <property type="project" value="TreeGrafter"/>
</dbReference>
<dbReference type="SUPFAM" id="SSF52374">
    <property type="entry name" value="Nucleotidylyl transferase"/>
    <property type="match status" value="1"/>
</dbReference>
<dbReference type="OrthoDB" id="422187at2759"/>
<keyword evidence="5" id="KW-0808">Transferase</keyword>
<evidence type="ECO:0000256" key="5">
    <source>
        <dbReference type="ARBA" id="ARBA00022679"/>
    </source>
</evidence>
<gene>
    <name evidence="17" type="ORF">EGW08_020008</name>
</gene>
<dbReference type="InterPro" id="IPR051182">
    <property type="entry name" value="Euk_NMN_adenylyltrnsfrase"/>
</dbReference>
<evidence type="ECO:0000256" key="12">
    <source>
        <dbReference type="ARBA" id="ARBA00075132"/>
    </source>
</evidence>
<evidence type="ECO:0000256" key="8">
    <source>
        <dbReference type="ARBA" id="ARBA00022840"/>
    </source>
</evidence>
<feature type="signal peptide" evidence="16">
    <location>
        <begin position="1"/>
        <end position="18"/>
    </location>
</feature>
<protein>
    <recommendedName>
        <fullName evidence="11">Nicotinamide/nicotinic acid mononucleotide adenylyltransferase 3</fullName>
    </recommendedName>
    <alternativeName>
        <fullName evidence="12">Nicotinamide-nucleotide adenylyltransferase 3</fullName>
    </alternativeName>
    <alternativeName>
        <fullName evidence="13">Nicotinate-nucleotide adenylyltransferase 3</fullName>
    </alternativeName>
</protein>
<keyword evidence="8" id="KW-0067">ATP-binding</keyword>
<dbReference type="FunFam" id="3.40.50.620:FF:000221">
    <property type="entry name" value="Nicotinamide/nicotinic acid mononucleotide adenylyltransferase 3"/>
    <property type="match status" value="1"/>
</dbReference>
<evidence type="ECO:0000256" key="3">
    <source>
        <dbReference type="ARBA" id="ARBA00011881"/>
    </source>
</evidence>
<dbReference type="PANTHER" id="PTHR12039">
    <property type="entry name" value="NICOTINAMIDE MONONUCLEOTIDE ADENYLYLTRANSFERASE"/>
    <property type="match status" value="1"/>
</dbReference>
<evidence type="ECO:0000313" key="17">
    <source>
        <dbReference type="EMBL" id="RUS72235.1"/>
    </source>
</evidence>